<reference evidence="1 2" key="1">
    <citation type="journal article" date="2006" name="PLoS Genet.">
        <title>Who ate whom? Adaptive Helicobacter genomic changes that accompanied a host jump from early humans to large felines.</title>
        <authorList>
            <person name="Eppinger M."/>
            <person name="Baar C."/>
            <person name="Linz B."/>
            <person name="Raddatz G."/>
            <person name="Lanz C."/>
            <person name="Keller H."/>
            <person name="Morelli G."/>
            <person name="Gressmann H."/>
            <person name="Achtman M."/>
            <person name="Schuster S.C."/>
        </authorList>
    </citation>
    <scope>NUCLEOTIDE SEQUENCE [LARGE SCALE GENOMIC DNA]</scope>
    <source>
        <strain evidence="1 2">Sheeba</strain>
    </source>
</reference>
<keyword evidence="2" id="KW-1185">Reference proteome</keyword>
<dbReference type="KEGG" id="hac:Hac_1044"/>
<gene>
    <name evidence="1" type="primary">fragment 4</name>
    <name evidence="1" type="ordered locus">Hac_1044</name>
</gene>
<organism evidence="1 2">
    <name type="scientific">Helicobacter acinonychis (strain Sheeba)</name>
    <dbReference type="NCBI Taxonomy" id="382638"/>
    <lineage>
        <taxon>Bacteria</taxon>
        <taxon>Pseudomonadati</taxon>
        <taxon>Campylobacterota</taxon>
        <taxon>Epsilonproteobacteria</taxon>
        <taxon>Campylobacterales</taxon>
        <taxon>Helicobacteraceae</taxon>
        <taxon>Helicobacter</taxon>
    </lineage>
</organism>
<dbReference type="AlphaFoldDB" id="Q17X18"/>
<sequence>MQNSKHHLPTALANVQKSLSSHLNETMKALKQEYPNQEKIFENAINDGVIVTSGICFSMHKDFKNQDSWEKEKEEYQLAFRNLKGDYPNAFNSNSESEESLLFLSNMDTIKERLENATKEKERIISQKLQEFVEKKANGLHSLITKLLEDIEEEKTKFKALIVARSVSR</sequence>
<name>Q17X18_HELAH</name>
<dbReference type="HOGENOM" id="CLU_1576316_0_0_7"/>
<accession>Q17X18</accession>
<evidence type="ECO:0000313" key="1">
    <source>
        <dbReference type="EMBL" id="CAJ99808.1"/>
    </source>
</evidence>
<dbReference type="Proteomes" id="UP000000775">
    <property type="component" value="Chromosome"/>
</dbReference>
<evidence type="ECO:0000313" key="2">
    <source>
        <dbReference type="Proteomes" id="UP000000775"/>
    </source>
</evidence>
<proteinExistence type="predicted"/>
<dbReference type="STRING" id="382638.Hac_1044"/>
<protein>
    <submittedName>
        <fullName evidence="1">Uncharacterized protein</fullName>
    </submittedName>
</protein>
<dbReference type="EMBL" id="AM260522">
    <property type="protein sequence ID" value="CAJ99808.1"/>
    <property type="molecule type" value="Genomic_DNA"/>
</dbReference>
<dbReference type="eggNOG" id="COG0699">
    <property type="taxonomic scope" value="Bacteria"/>
</dbReference>